<gene>
    <name evidence="3" type="ORF">COU29_03820</name>
</gene>
<evidence type="ECO:0000313" key="4">
    <source>
        <dbReference type="Proteomes" id="UP000231426"/>
    </source>
</evidence>
<dbReference type="PROSITE" id="PS50975">
    <property type="entry name" value="ATP_GRASP"/>
    <property type="match status" value="1"/>
</dbReference>
<dbReference type="Gene3D" id="3.30.470.20">
    <property type="entry name" value="ATP-grasp fold, B domain"/>
    <property type="match status" value="1"/>
</dbReference>
<dbReference type="InterPro" id="IPR011761">
    <property type="entry name" value="ATP-grasp"/>
</dbReference>
<proteinExistence type="predicted"/>
<organism evidence="3 4">
    <name type="scientific">Candidatus Magasanikbacteria bacterium CG10_big_fil_rev_8_21_14_0_10_36_32</name>
    <dbReference type="NCBI Taxonomy" id="1974646"/>
    <lineage>
        <taxon>Bacteria</taxon>
        <taxon>Candidatus Magasanikiibacteriota</taxon>
    </lineage>
</organism>
<keyword evidence="1" id="KW-0067">ATP-binding</keyword>
<keyword evidence="1" id="KW-0547">Nucleotide-binding</keyword>
<dbReference type="SUPFAM" id="SSF56059">
    <property type="entry name" value="Glutathione synthetase ATP-binding domain-like"/>
    <property type="match status" value="1"/>
</dbReference>
<dbReference type="AlphaFoldDB" id="A0A2M6W5M8"/>
<sequence>MKANNPHKKAKKRRIFYICRDLERALGMEQNQPDYFIITNATGFARKIAKTNKRIILISEKKTLDTREMLAHPQTAENISAGDYVMVFKNTIQIENICLEHKWQLLNPPAILAAQVEEKISQVLWLGSLKKFLPLIKIDKLKNVTWTGTKFILQYNRSHTGSGTILITSSRQLSKIKKQFPEREARLSKFIDGPMFTNNNIVWNKKIMTGNINYQITGLKPFTDNKFATVGNDWFLPDKILTPAQIKQYKKIAIEVGKKLSKDGWRGLYGIDAVLETKTGRLYLIEINARQPASTTYESQLQQRVRDKKQSITVFDAHLSSLLNLNSNGLKLIKINNGAQIIQRVTADIYHLPKIKINKKNNFNFIQYQNEKIDSDLLRIQTDQGIMSKHKTFNDCGLKLIKFIKTLKY</sequence>
<evidence type="ECO:0000259" key="2">
    <source>
        <dbReference type="PROSITE" id="PS50975"/>
    </source>
</evidence>
<comment type="caution">
    <text evidence="3">The sequence shown here is derived from an EMBL/GenBank/DDBJ whole genome shotgun (WGS) entry which is preliminary data.</text>
</comment>
<dbReference type="GO" id="GO:0005524">
    <property type="term" value="F:ATP binding"/>
    <property type="evidence" value="ECO:0007669"/>
    <property type="project" value="UniProtKB-UniRule"/>
</dbReference>
<dbReference type="EMBL" id="PFBV01000005">
    <property type="protein sequence ID" value="PIT88112.1"/>
    <property type="molecule type" value="Genomic_DNA"/>
</dbReference>
<accession>A0A2M6W5M8</accession>
<feature type="domain" description="ATP-grasp" evidence="2">
    <location>
        <begin position="110"/>
        <end position="323"/>
    </location>
</feature>
<dbReference type="GO" id="GO:0046872">
    <property type="term" value="F:metal ion binding"/>
    <property type="evidence" value="ECO:0007669"/>
    <property type="project" value="InterPro"/>
</dbReference>
<dbReference type="Proteomes" id="UP000231426">
    <property type="component" value="Unassembled WGS sequence"/>
</dbReference>
<evidence type="ECO:0000256" key="1">
    <source>
        <dbReference type="PROSITE-ProRule" id="PRU00409"/>
    </source>
</evidence>
<evidence type="ECO:0000313" key="3">
    <source>
        <dbReference type="EMBL" id="PIT88112.1"/>
    </source>
</evidence>
<reference evidence="4" key="1">
    <citation type="submission" date="2017-09" db="EMBL/GenBank/DDBJ databases">
        <title>Depth-based differentiation of microbial function through sediment-hosted aquifers and enrichment of novel symbionts in the deep terrestrial subsurface.</title>
        <authorList>
            <person name="Probst A.J."/>
            <person name="Ladd B."/>
            <person name="Jarett J.K."/>
            <person name="Geller-Mcgrath D.E."/>
            <person name="Sieber C.M.K."/>
            <person name="Emerson J.B."/>
            <person name="Anantharaman K."/>
            <person name="Thomas B.C."/>
            <person name="Malmstrom R."/>
            <person name="Stieglmeier M."/>
            <person name="Klingl A."/>
            <person name="Woyke T."/>
            <person name="Ryan C.M."/>
            <person name="Banfield J.F."/>
        </authorList>
    </citation>
    <scope>NUCLEOTIDE SEQUENCE [LARGE SCALE GENOMIC DNA]</scope>
</reference>
<name>A0A2M6W5M8_9BACT</name>
<protein>
    <recommendedName>
        <fullName evidence="2">ATP-grasp domain-containing protein</fullName>
    </recommendedName>
</protein>